<dbReference type="GeneID" id="10534469"/>
<dbReference type="KEGG" id="pgr:PGTG_02855"/>
<dbReference type="Proteomes" id="UP000008783">
    <property type="component" value="Unassembled WGS sequence"/>
</dbReference>
<evidence type="ECO:0000313" key="2">
    <source>
        <dbReference type="Proteomes" id="UP000008783"/>
    </source>
</evidence>
<keyword evidence="2" id="KW-1185">Reference proteome</keyword>
<gene>
    <name evidence="1" type="ORF">PGTG_02855</name>
</gene>
<organism evidence="1 2">
    <name type="scientific">Puccinia graminis f. sp. tritici (strain CRL 75-36-700-3 / race SCCL)</name>
    <name type="common">Black stem rust fungus</name>
    <dbReference type="NCBI Taxonomy" id="418459"/>
    <lineage>
        <taxon>Eukaryota</taxon>
        <taxon>Fungi</taxon>
        <taxon>Dikarya</taxon>
        <taxon>Basidiomycota</taxon>
        <taxon>Pucciniomycotina</taxon>
        <taxon>Pucciniomycetes</taxon>
        <taxon>Pucciniales</taxon>
        <taxon>Pucciniaceae</taxon>
        <taxon>Puccinia</taxon>
    </lineage>
</organism>
<accession>E3JWI9</accession>
<dbReference type="HOGENOM" id="CLU_2307429_0_0_1"/>
<protein>
    <submittedName>
        <fullName evidence="1">Uncharacterized protein</fullName>
    </submittedName>
</protein>
<evidence type="ECO:0000313" key="1">
    <source>
        <dbReference type="EMBL" id="EFP76414.1"/>
    </source>
</evidence>
<proteinExistence type="predicted"/>
<dbReference type="InParanoid" id="E3JWI9"/>
<name>E3JWI9_PUCGT</name>
<dbReference type="AlphaFoldDB" id="E3JWI9"/>
<dbReference type="EMBL" id="DS178265">
    <property type="protein sequence ID" value="EFP76414.1"/>
    <property type="molecule type" value="Genomic_DNA"/>
</dbReference>
<reference key="1">
    <citation type="submission" date="2007-01" db="EMBL/GenBank/DDBJ databases">
        <title>The Genome Sequence of Puccinia graminis f. sp. tritici Strain CRL 75-36-700-3.</title>
        <authorList>
            <consortium name="The Broad Institute Genome Sequencing Platform"/>
            <person name="Birren B."/>
            <person name="Lander E."/>
            <person name="Galagan J."/>
            <person name="Nusbaum C."/>
            <person name="Devon K."/>
            <person name="Cuomo C."/>
            <person name="Jaffe D."/>
            <person name="Butler J."/>
            <person name="Alvarez P."/>
            <person name="Gnerre S."/>
            <person name="Grabherr M."/>
            <person name="Mauceli E."/>
            <person name="Brockman W."/>
            <person name="Young S."/>
            <person name="LaButti K."/>
            <person name="Sykes S."/>
            <person name="DeCaprio D."/>
            <person name="Crawford M."/>
            <person name="Koehrsen M."/>
            <person name="Engels R."/>
            <person name="Montgomery P."/>
            <person name="Pearson M."/>
            <person name="Howarth C."/>
            <person name="Larson L."/>
            <person name="White J."/>
            <person name="Zeng Q."/>
            <person name="Kodira C."/>
            <person name="Yandava C."/>
            <person name="Alvarado L."/>
            <person name="O'Leary S."/>
            <person name="Szabo L."/>
            <person name="Dean R."/>
            <person name="Schein J."/>
        </authorList>
    </citation>
    <scope>NUCLEOTIDE SEQUENCE</scope>
    <source>
        <strain>CRL 75-36-700-3</strain>
    </source>
</reference>
<reference evidence="2" key="2">
    <citation type="journal article" date="2011" name="Proc. Natl. Acad. Sci. U.S.A.">
        <title>Obligate biotrophy features unraveled by the genomic analysis of rust fungi.</title>
        <authorList>
            <person name="Duplessis S."/>
            <person name="Cuomo C.A."/>
            <person name="Lin Y.-C."/>
            <person name="Aerts A."/>
            <person name="Tisserant E."/>
            <person name="Veneault-Fourrey C."/>
            <person name="Joly D.L."/>
            <person name="Hacquard S."/>
            <person name="Amselem J."/>
            <person name="Cantarel B.L."/>
            <person name="Chiu R."/>
            <person name="Coutinho P.M."/>
            <person name="Feau N."/>
            <person name="Field M."/>
            <person name="Frey P."/>
            <person name="Gelhaye E."/>
            <person name="Goldberg J."/>
            <person name="Grabherr M.G."/>
            <person name="Kodira C.D."/>
            <person name="Kohler A."/>
            <person name="Kuees U."/>
            <person name="Lindquist E.A."/>
            <person name="Lucas S.M."/>
            <person name="Mago R."/>
            <person name="Mauceli E."/>
            <person name="Morin E."/>
            <person name="Murat C."/>
            <person name="Pangilinan J.L."/>
            <person name="Park R."/>
            <person name="Pearson M."/>
            <person name="Quesneville H."/>
            <person name="Rouhier N."/>
            <person name="Sakthikumar S."/>
            <person name="Salamov A.A."/>
            <person name="Schmutz J."/>
            <person name="Selles B."/>
            <person name="Shapiro H."/>
            <person name="Tanguay P."/>
            <person name="Tuskan G.A."/>
            <person name="Henrissat B."/>
            <person name="Van de Peer Y."/>
            <person name="Rouze P."/>
            <person name="Ellis J.G."/>
            <person name="Dodds P.N."/>
            <person name="Schein J.E."/>
            <person name="Zhong S."/>
            <person name="Hamelin R.C."/>
            <person name="Grigoriev I.V."/>
            <person name="Szabo L.J."/>
            <person name="Martin F."/>
        </authorList>
    </citation>
    <scope>NUCLEOTIDE SEQUENCE [LARGE SCALE GENOMIC DNA]</scope>
    <source>
        <strain evidence="2">CRL 75-36-700-3 / race SCCL</strain>
    </source>
</reference>
<dbReference type="VEuPathDB" id="FungiDB:PGTG_02855"/>
<dbReference type="RefSeq" id="XP_003320833.1">
    <property type="nucleotide sequence ID" value="XM_003320785.1"/>
</dbReference>
<sequence length="100" mass="11247">MKAGDLDLMSSWLSEGDDGLGFGKVCSWFSQLKAEVACVRVCQDHSWKIRQLLAEHLESGYLFRNEDRTVYESTSLLNTQAQSDGLLGTEDADDVEERDE</sequence>